<reference evidence="1 3" key="2">
    <citation type="journal article" date="2018" name="Plant J.">
        <title>The Physcomitrella patens chromosome-scale assembly reveals moss genome structure and evolution.</title>
        <authorList>
            <person name="Lang D."/>
            <person name="Ullrich K.K."/>
            <person name="Murat F."/>
            <person name="Fuchs J."/>
            <person name="Jenkins J."/>
            <person name="Haas F.B."/>
            <person name="Piednoel M."/>
            <person name="Gundlach H."/>
            <person name="Van Bel M."/>
            <person name="Meyberg R."/>
            <person name="Vives C."/>
            <person name="Morata J."/>
            <person name="Symeonidi A."/>
            <person name="Hiss M."/>
            <person name="Muchero W."/>
            <person name="Kamisugi Y."/>
            <person name="Saleh O."/>
            <person name="Blanc G."/>
            <person name="Decker E.L."/>
            <person name="van Gessel N."/>
            <person name="Grimwood J."/>
            <person name="Hayes R.D."/>
            <person name="Graham S.W."/>
            <person name="Gunter L.E."/>
            <person name="McDaniel S.F."/>
            <person name="Hoernstein S.N.W."/>
            <person name="Larsson A."/>
            <person name="Li F.W."/>
            <person name="Perroud P.F."/>
            <person name="Phillips J."/>
            <person name="Ranjan P."/>
            <person name="Rokshar D.S."/>
            <person name="Rothfels C.J."/>
            <person name="Schneider L."/>
            <person name="Shu S."/>
            <person name="Stevenson D.W."/>
            <person name="Thummler F."/>
            <person name="Tillich M."/>
            <person name="Villarreal Aguilar J.C."/>
            <person name="Widiez T."/>
            <person name="Wong G.K."/>
            <person name="Wymore A."/>
            <person name="Zhang Y."/>
            <person name="Zimmer A.D."/>
            <person name="Quatrano R.S."/>
            <person name="Mayer K.F.X."/>
            <person name="Goodstein D."/>
            <person name="Casacuberta J.M."/>
            <person name="Vandepoele K."/>
            <person name="Reski R."/>
            <person name="Cuming A.C."/>
            <person name="Tuskan G.A."/>
            <person name="Maumus F."/>
            <person name="Salse J."/>
            <person name="Schmutz J."/>
            <person name="Rensing S.A."/>
        </authorList>
    </citation>
    <scope>NUCLEOTIDE SEQUENCE [LARGE SCALE GENOMIC DNA]</scope>
    <source>
        <strain evidence="2 3">cv. Gransden 2004</strain>
    </source>
</reference>
<dbReference type="InParanoid" id="A0A2K1L993"/>
<dbReference type="Proteomes" id="UP000006727">
    <property type="component" value="Chromosome 1"/>
</dbReference>
<evidence type="ECO:0000313" key="1">
    <source>
        <dbReference type="EMBL" id="PNR62606.1"/>
    </source>
</evidence>
<dbReference type="PaxDb" id="3218-PP1S59_291V6.1"/>
<dbReference type="EnsemblPlants" id="Pp3c1_22790V3.1">
    <property type="protein sequence ID" value="PAC:32970744.CDS.1"/>
    <property type="gene ID" value="Pp3c1_22790"/>
</dbReference>
<accession>A0A2K1L993</accession>
<evidence type="ECO:0000313" key="2">
    <source>
        <dbReference type="EnsemblPlants" id="PAC:32970744.CDS.1"/>
    </source>
</evidence>
<proteinExistence type="predicted"/>
<organism evidence="1">
    <name type="scientific">Physcomitrium patens</name>
    <name type="common">Spreading-leaved earth moss</name>
    <name type="synonym">Physcomitrella patens</name>
    <dbReference type="NCBI Taxonomy" id="3218"/>
    <lineage>
        <taxon>Eukaryota</taxon>
        <taxon>Viridiplantae</taxon>
        <taxon>Streptophyta</taxon>
        <taxon>Embryophyta</taxon>
        <taxon>Bryophyta</taxon>
        <taxon>Bryophytina</taxon>
        <taxon>Bryopsida</taxon>
        <taxon>Funariidae</taxon>
        <taxon>Funariales</taxon>
        <taxon>Funariaceae</taxon>
        <taxon>Physcomitrium</taxon>
    </lineage>
</organism>
<keyword evidence="3" id="KW-1185">Reference proteome</keyword>
<gene>
    <name evidence="1" type="ORF">PHYPA_001030</name>
</gene>
<reference evidence="2" key="3">
    <citation type="submission" date="2020-12" db="UniProtKB">
        <authorList>
            <consortium name="EnsemblPlants"/>
        </authorList>
    </citation>
    <scope>IDENTIFICATION</scope>
</reference>
<evidence type="ECO:0000313" key="3">
    <source>
        <dbReference type="Proteomes" id="UP000006727"/>
    </source>
</evidence>
<dbReference type="AlphaFoldDB" id="A0A2K1L993"/>
<sequence length="54" mass="6159">MASHALQEARRGHLLTRFPPNKRQHLEALGALQWFNLKAPLAQYSIQVLTLLLP</sequence>
<dbReference type="Gramene" id="Pp3c1_22790V3.1">
    <property type="protein sequence ID" value="PAC:32970744.CDS.1"/>
    <property type="gene ID" value="Pp3c1_22790"/>
</dbReference>
<dbReference type="EMBL" id="ABEU02000001">
    <property type="protein sequence ID" value="PNR62606.1"/>
    <property type="molecule type" value="Genomic_DNA"/>
</dbReference>
<name>A0A2K1L993_PHYPA</name>
<reference evidence="1 3" key="1">
    <citation type="journal article" date="2008" name="Science">
        <title>The Physcomitrella genome reveals evolutionary insights into the conquest of land by plants.</title>
        <authorList>
            <person name="Rensing S."/>
            <person name="Lang D."/>
            <person name="Zimmer A."/>
            <person name="Terry A."/>
            <person name="Salamov A."/>
            <person name="Shapiro H."/>
            <person name="Nishiyama T."/>
            <person name="Perroud P.-F."/>
            <person name="Lindquist E."/>
            <person name="Kamisugi Y."/>
            <person name="Tanahashi T."/>
            <person name="Sakakibara K."/>
            <person name="Fujita T."/>
            <person name="Oishi K."/>
            <person name="Shin-I T."/>
            <person name="Kuroki Y."/>
            <person name="Toyoda A."/>
            <person name="Suzuki Y."/>
            <person name="Hashimoto A."/>
            <person name="Yamaguchi K."/>
            <person name="Sugano A."/>
            <person name="Kohara Y."/>
            <person name="Fujiyama A."/>
            <person name="Anterola A."/>
            <person name="Aoki S."/>
            <person name="Ashton N."/>
            <person name="Barbazuk W.B."/>
            <person name="Barker E."/>
            <person name="Bennetzen J."/>
            <person name="Bezanilla M."/>
            <person name="Blankenship R."/>
            <person name="Cho S.H."/>
            <person name="Dutcher S."/>
            <person name="Estelle M."/>
            <person name="Fawcett J.A."/>
            <person name="Gundlach H."/>
            <person name="Hanada K."/>
            <person name="Heyl A."/>
            <person name="Hicks K.A."/>
            <person name="Hugh J."/>
            <person name="Lohr M."/>
            <person name="Mayer K."/>
            <person name="Melkozernov A."/>
            <person name="Murata T."/>
            <person name="Nelson D."/>
            <person name="Pils B."/>
            <person name="Prigge M."/>
            <person name="Reiss B."/>
            <person name="Renner T."/>
            <person name="Rombauts S."/>
            <person name="Rushton P."/>
            <person name="Sanderfoot A."/>
            <person name="Schween G."/>
            <person name="Shiu S.-H."/>
            <person name="Stueber K."/>
            <person name="Theodoulou F.L."/>
            <person name="Tu H."/>
            <person name="Van de Peer Y."/>
            <person name="Verrier P.J."/>
            <person name="Waters E."/>
            <person name="Wood A."/>
            <person name="Yang L."/>
            <person name="Cove D."/>
            <person name="Cuming A."/>
            <person name="Hasebe M."/>
            <person name="Lucas S."/>
            <person name="Mishler D.B."/>
            <person name="Reski R."/>
            <person name="Grigoriev I."/>
            <person name="Quatrano R.S."/>
            <person name="Boore J.L."/>
        </authorList>
    </citation>
    <scope>NUCLEOTIDE SEQUENCE [LARGE SCALE GENOMIC DNA]</scope>
    <source>
        <strain evidence="2 3">cv. Gransden 2004</strain>
    </source>
</reference>
<protein>
    <submittedName>
        <fullName evidence="1 2">Uncharacterized protein</fullName>
    </submittedName>
</protein>